<organism evidence="2 3">
    <name type="scientific">Coniophora puteana (strain RWD-64-598)</name>
    <name type="common">Brown rot fungus</name>
    <dbReference type="NCBI Taxonomy" id="741705"/>
    <lineage>
        <taxon>Eukaryota</taxon>
        <taxon>Fungi</taxon>
        <taxon>Dikarya</taxon>
        <taxon>Basidiomycota</taxon>
        <taxon>Agaricomycotina</taxon>
        <taxon>Agaricomycetes</taxon>
        <taxon>Agaricomycetidae</taxon>
        <taxon>Boletales</taxon>
        <taxon>Coniophorineae</taxon>
        <taxon>Coniophoraceae</taxon>
        <taxon>Coniophora</taxon>
    </lineage>
</organism>
<evidence type="ECO:0000313" key="3">
    <source>
        <dbReference type="Proteomes" id="UP000053558"/>
    </source>
</evidence>
<evidence type="ECO:0000313" key="2">
    <source>
        <dbReference type="EMBL" id="EIW76433.1"/>
    </source>
</evidence>
<dbReference type="KEGG" id="cput:CONPUDRAFT_158461"/>
<protein>
    <recommendedName>
        <fullName evidence="1">DUF6533 domain-containing protein</fullName>
    </recommendedName>
</protein>
<dbReference type="InterPro" id="IPR045340">
    <property type="entry name" value="DUF6533"/>
</dbReference>
<proteinExistence type="predicted"/>
<dbReference type="Pfam" id="PF20151">
    <property type="entry name" value="DUF6533"/>
    <property type="match status" value="1"/>
</dbReference>
<keyword evidence="3" id="KW-1185">Reference proteome</keyword>
<sequence>MASDATSAFLAAAEQTFISNFAMYSGLTIVFYDCLISIEDEVEFFWSRKLSKMTLVYAGLRYGGIVWSM</sequence>
<evidence type="ECO:0000259" key="1">
    <source>
        <dbReference type="Pfam" id="PF20151"/>
    </source>
</evidence>
<dbReference type="EMBL" id="JH711586">
    <property type="protein sequence ID" value="EIW76433.1"/>
    <property type="molecule type" value="Genomic_DNA"/>
</dbReference>
<dbReference type="RefSeq" id="XP_007773658.1">
    <property type="nucleotide sequence ID" value="XM_007775468.1"/>
</dbReference>
<dbReference type="OrthoDB" id="3038503at2759"/>
<feature type="domain" description="DUF6533" evidence="1">
    <location>
        <begin position="24"/>
        <end position="66"/>
    </location>
</feature>
<comment type="caution">
    <text evidence="2">The sequence shown here is derived from an EMBL/GenBank/DDBJ whole genome shotgun (WGS) entry which is preliminary data.</text>
</comment>
<dbReference type="Proteomes" id="UP000053558">
    <property type="component" value="Unassembled WGS sequence"/>
</dbReference>
<name>A0A5M3MBH9_CONPW</name>
<reference evidence="3" key="1">
    <citation type="journal article" date="2012" name="Science">
        <title>The Paleozoic origin of enzymatic lignin decomposition reconstructed from 31 fungal genomes.</title>
        <authorList>
            <person name="Floudas D."/>
            <person name="Binder M."/>
            <person name="Riley R."/>
            <person name="Barry K."/>
            <person name="Blanchette R.A."/>
            <person name="Henrissat B."/>
            <person name="Martinez A.T."/>
            <person name="Otillar R."/>
            <person name="Spatafora J.W."/>
            <person name="Yadav J.S."/>
            <person name="Aerts A."/>
            <person name="Benoit I."/>
            <person name="Boyd A."/>
            <person name="Carlson A."/>
            <person name="Copeland A."/>
            <person name="Coutinho P.M."/>
            <person name="de Vries R.P."/>
            <person name="Ferreira P."/>
            <person name="Findley K."/>
            <person name="Foster B."/>
            <person name="Gaskell J."/>
            <person name="Glotzer D."/>
            <person name="Gorecki P."/>
            <person name="Heitman J."/>
            <person name="Hesse C."/>
            <person name="Hori C."/>
            <person name="Igarashi K."/>
            <person name="Jurgens J.A."/>
            <person name="Kallen N."/>
            <person name="Kersten P."/>
            <person name="Kohler A."/>
            <person name="Kuees U."/>
            <person name="Kumar T.K.A."/>
            <person name="Kuo A."/>
            <person name="LaButti K."/>
            <person name="Larrondo L.F."/>
            <person name="Lindquist E."/>
            <person name="Ling A."/>
            <person name="Lombard V."/>
            <person name="Lucas S."/>
            <person name="Lundell T."/>
            <person name="Martin R."/>
            <person name="McLaughlin D.J."/>
            <person name="Morgenstern I."/>
            <person name="Morin E."/>
            <person name="Murat C."/>
            <person name="Nagy L.G."/>
            <person name="Nolan M."/>
            <person name="Ohm R.A."/>
            <person name="Patyshakuliyeva A."/>
            <person name="Rokas A."/>
            <person name="Ruiz-Duenas F.J."/>
            <person name="Sabat G."/>
            <person name="Salamov A."/>
            <person name="Samejima M."/>
            <person name="Schmutz J."/>
            <person name="Slot J.C."/>
            <person name="St John F."/>
            <person name="Stenlid J."/>
            <person name="Sun H."/>
            <person name="Sun S."/>
            <person name="Syed K."/>
            <person name="Tsang A."/>
            <person name="Wiebenga A."/>
            <person name="Young D."/>
            <person name="Pisabarro A."/>
            <person name="Eastwood D.C."/>
            <person name="Martin F."/>
            <person name="Cullen D."/>
            <person name="Grigoriev I.V."/>
            <person name="Hibbett D.S."/>
        </authorList>
    </citation>
    <scope>NUCLEOTIDE SEQUENCE [LARGE SCALE GENOMIC DNA]</scope>
    <source>
        <strain evidence="3">RWD-64-598 SS2</strain>
    </source>
</reference>
<dbReference type="GeneID" id="19203916"/>
<accession>A0A5M3MBH9</accession>
<dbReference type="AlphaFoldDB" id="A0A5M3MBH9"/>
<gene>
    <name evidence="2" type="ORF">CONPUDRAFT_158461</name>
</gene>